<dbReference type="InterPro" id="IPR046791">
    <property type="entry name" value="Polycystin_dom"/>
</dbReference>
<dbReference type="Gene3D" id="2.60.60.20">
    <property type="entry name" value="PLAT/LH2 domain"/>
    <property type="match status" value="1"/>
</dbReference>
<dbReference type="InterPro" id="IPR002859">
    <property type="entry name" value="PKD/REJ-like"/>
</dbReference>
<dbReference type="KEGG" id="pmrn:116955194"/>
<dbReference type="InterPro" id="IPR000434">
    <property type="entry name" value="PC1"/>
</dbReference>
<feature type="region of interest" description="Disordered" evidence="14">
    <location>
        <begin position="3657"/>
        <end position="3676"/>
    </location>
</feature>
<keyword evidence="7" id="KW-0732">Signal</keyword>
<dbReference type="SMART" id="SM00369">
    <property type="entry name" value="LRR_TYP"/>
    <property type="match status" value="2"/>
</dbReference>
<evidence type="ECO:0000259" key="16">
    <source>
        <dbReference type="PROSITE" id="PS50041"/>
    </source>
</evidence>
<evidence type="ECO:0000256" key="12">
    <source>
        <dbReference type="ARBA" id="ARBA00023273"/>
    </source>
</evidence>
<feature type="region of interest" description="Disordered" evidence="14">
    <location>
        <begin position="4398"/>
        <end position="4418"/>
    </location>
</feature>
<dbReference type="InterPro" id="IPR013122">
    <property type="entry name" value="PKD1_2_channel"/>
</dbReference>
<dbReference type="SUPFAM" id="SSF49299">
    <property type="entry name" value="PKD domain"/>
    <property type="match status" value="10"/>
</dbReference>
<keyword evidence="10" id="KW-0969">Cilium</keyword>
<feature type="domain" description="PKD" evidence="17">
    <location>
        <begin position="1558"/>
        <end position="1620"/>
    </location>
</feature>
<evidence type="ECO:0000256" key="15">
    <source>
        <dbReference type="SAM" id="Phobius"/>
    </source>
</evidence>
<keyword evidence="20" id="KW-1185">Reference proteome</keyword>
<feature type="compositionally biased region" description="Low complexity" evidence="14">
    <location>
        <begin position="3593"/>
        <end position="3602"/>
    </location>
</feature>
<evidence type="ECO:0000256" key="1">
    <source>
        <dbReference type="ARBA" id="ARBA00004138"/>
    </source>
</evidence>
<dbReference type="Proteomes" id="UP001318040">
    <property type="component" value="Chromosome 58"/>
</dbReference>
<dbReference type="Gene3D" id="2.60.40.10">
    <property type="entry name" value="Immunoglobulins"/>
    <property type="match status" value="6"/>
</dbReference>
<organism evidence="20 21">
    <name type="scientific">Petromyzon marinus</name>
    <name type="common">Sea lamprey</name>
    <dbReference type="NCBI Taxonomy" id="7757"/>
    <lineage>
        <taxon>Eukaryota</taxon>
        <taxon>Metazoa</taxon>
        <taxon>Chordata</taxon>
        <taxon>Craniata</taxon>
        <taxon>Vertebrata</taxon>
        <taxon>Cyclostomata</taxon>
        <taxon>Hyperoartia</taxon>
        <taxon>Petromyzontiformes</taxon>
        <taxon>Petromyzontidae</taxon>
        <taxon>Petromyzon</taxon>
    </lineage>
</organism>
<dbReference type="InterPro" id="IPR000483">
    <property type="entry name" value="Cys-rich_flank_reg_C"/>
</dbReference>
<evidence type="ECO:0000256" key="5">
    <source>
        <dbReference type="ARBA" id="ARBA00022614"/>
    </source>
</evidence>
<dbReference type="GO" id="GO:0005261">
    <property type="term" value="F:monoatomic cation channel activity"/>
    <property type="evidence" value="ECO:0007669"/>
    <property type="project" value="TreeGrafter"/>
</dbReference>
<evidence type="ECO:0000259" key="17">
    <source>
        <dbReference type="PROSITE" id="PS50093"/>
    </source>
</evidence>
<feature type="transmembrane region" description="Helical" evidence="15">
    <location>
        <begin position="3443"/>
        <end position="3463"/>
    </location>
</feature>
<feature type="transmembrane region" description="Helical" evidence="15">
    <location>
        <begin position="4344"/>
        <end position="4366"/>
    </location>
</feature>
<evidence type="ECO:0000256" key="11">
    <source>
        <dbReference type="ARBA" id="ARBA00023136"/>
    </source>
</evidence>
<feature type="compositionally biased region" description="Pro residues" evidence="14">
    <location>
        <begin position="4398"/>
        <end position="4413"/>
    </location>
</feature>
<evidence type="ECO:0000313" key="21">
    <source>
        <dbReference type="RefSeq" id="XP_032832098.1"/>
    </source>
</evidence>
<evidence type="ECO:0000256" key="7">
    <source>
        <dbReference type="ARBA" id="ARBA00022729"/>
    </source>
</evidence>
<dbReference type="Gene3D" id="3.80.10.10">
    <property type="entry name" value="Ribonuclease Inhibitor"/>
    <property type="match status" value="1"/>
</dbReference>
<dbReference type="CTD" id="5310"/>
<feature type="domain" description="PKD" evidence="17">
    <location>
        <begin position="1472"/>
        <end position="1533"/>
    </location>
</feature>
<feature type="compositionally biased region" description="Polar residues" evidence="14">
    <location>
        <begin position="4782"/>
        <end position="4791"/>
    </location>
</feature>
<dbReference type="PROSITE" id="PS50041">
    <property type="entry name" value="C_TYPE_LECTIN_2"/>
    <property type="match status" value="1"/>
</dbReference>
<evidence type="ECO:0000256" key="4">
    <source>
        <dbReference type="ARBA" id="ARBA00022475"/>
    </source>
</evidence>
<dbReference type="Pfam" id="PF13855">
    <property type="entry name" value="LRR_8"/>
    <property type="match status" value="1"/>
</dbReference>
<keyword evidence="4" id="KW-1003">Cell membrane</keyword>
<dbReference type="PANTHER" id="PTHR46730">
    <property type="entry name" value="POLYCYSTIN-1"/>
    <property type="match status" value="1"/>
</dbReference>
<keyword evidence="12" id="KW-0966">Cell projection</keyword>
<dbReference type="InterPro" id="IPR035986">
    <property type="entry name" value="PKD_dom_sf"/>
</dbReference>
<dbReference type="SUPFAM" id="SSF49723">
    <property type="entry name" value="Lipase/lipooxygenase domain (PLAT/LH2 domain)"/>
    <property type="match status" value="1"/>
</dbReference>
<dbReference type="Pfam" id="PF00059">
    <property type="entry name" value="Lectin_C"/>
    <property type="match status" value="1"/>
</dbReference>
<feature type="compositionally biased region" description="Low complexity" evidence="14">
    <location>
        <begin position="4537"/>
        <end position="4572"/>
    </location>
</feature>
<feature type="transmembrane region" description="Helical" evidence="15">
    <location>
        <begin position="4156"/>
        <end position="4179"/>
    </location>
</feature>
<dbReference type="Pfam" id="PF18911">
    <property type="entry name" value="PKD_4"/>
    <property type="match status" value="2"/>
</dbReference>
<dbReference type="InterPro" id="IPR036392">
    <property type="entry name" value="PLAT/LH2_dom_sf"/>
</dbReference>
<dbReference type="InterPro" id="IPR032675">
    <property type="entry name" value="LRR_dom_sf"/>
</dbReference>
<protein>
    <submittedName>
        <fullName evidence="21">Polycystin-1</fullName>
    </submittedName>
</protein>
<dbReference type="SUPFAM" id="SSF56436">
    <property type="entry name" value="C-type lectin-like"/>
    <property type="match status" value="1"/>
</dbReference>
<evidence type="ECO:0000259" key="19">
    <source>
        <dbReference type="PROSITE" id="PS51111"/>
    </source>
</evidence>
<feature type="transmembrane region" description="Helical" evidence="15">
    <location>
        <begin position="3832"/>
        <end position="3857"/>
    </location>
</feature>
<dbReference type="SMART" id="SM00308">
    <property type="entry name" value="LH2"/>
    <property type="match status" value="1"/>
</dbReference>
<feature type="domain" description="PKD" evidence="17">
    <location>
        <begin position="2200"/>
        <end position="2254"/>
    </location>
</feature>
<feature type="transmembrane region" description="Helical" evidence="15">
    <location>
        <begin position="3490"/>
        <end position="3511"/>
    </location>
</feature>
<dbReference type="GO" id="GO:0005929">
    <property type="term" value="C:cilium"/>
    <property type="evidence" value="ECO:0007669"/>
    <property type="project" value="UniProtKB-SubCell"/>
</dbReference>
<dbReference type="SUPFAM" id="SSF52058">
    <property type="entry name" value="L domain-like"/>
    <property type="match status" value="1"/>
</dbReference>
<feature type="region of interest" description="Disordered" evidence="14">
    <location>
        <begin position="4519"/>
        <end position="4584"/>
    </location>
</feature>
<feature type="domain" description="PKD" evidence="17">
    <location>
        <begin position="279"/>
        <end position="335"/>
    </location>
</feature>
<feature type="compositionally biased region" description="Pro residues" evidence="14">
    <location>
        <begin position="4630"/>
        <end position="4642"/>
    </location>
</feature>
<feature type="compositionally biased region" description="Low complexity" evidence="14">
    <location>
        <begin position="3618"/>
        <end position="3634"/>
    </location>
</feature>
<dbReference type="SMART" id="SM00034">
    <property type="entry name" value="CLECT"/>
    <property type="match status" value="1"/>
</dbReference>
<dbReference type="CDD" id="cd00146">
    <property type="entry name" value="PKD"/>
    <property type="match status" value="7"/>
</dbReference>
<feature type="region of interest" description="Disordered" evidence="14">
    <location>
        <begin position="3725"/>
        <end position="3744"/>
    </location>
</feature>
<feature type="domain" description="PKD" evidence="17">
    <location>
        <begin position="1929"/>
        <end position="1993"/>
    </location>
</feature>
<feature type="region of interest" description="Disordered" evidence="14">
    <location>
        <begin position="377"/>
        <end position="399"/>
    </location>
</feature>
<dbReference type="InterPro" id="IPR001304">
    <property type="entry name" value="C-type_lectin-like"/>
</dbReference>
<dbReference type="InterPro" id="IPR016186">
    <property type="entry name" value="C-type_lectin-like/link_sf"/>
</dbReference>
<dbReference type="PRINTS" id="PR00500">
    <property type="entry name" value="POLYCYSTIN1"/>
</dbReference>
<feature type="domain" description="PLAT" evidence="18">
    <location>
        <begin position="3281"/>
        <end position="3395"/>
    </location>
</feature>
<dbReference type="PROSITE" id="PS50093">
    <property type="entry name" value="PKD"/>
    <property type="match status" value="10"/>
</dbReference>
<keyword evidence="11 15" id="KW-0472">Membrane</keyword>
<feature type="region of interest" description="Disordered" evidence="14">
    <location>
        <begin position="4626"/>
        <end position="4719"/>
    </location>
</feature>
<feature type="domain" description="PKD" evidence="17">
    <location>
        <begin position="1813"/>
        <end position="1903"/>
    </location>
</feature>
<dbReference type="InterPro" id="IPR001024">
    <property type="entry name" value="PLAT/LH2_dom"/>
</dbReference>
<dbReference type="SMART" id="SM00082">
    <property type="entry name" value="LRRCT"/>
    <property type="match status" value="1"/>
</dbReference>
<dbReference type="Pfam" id="PF02010">
    <property type="entry name" value="REJ"/>
    <property type="match status" value="1"/>
</dbReference>
<feature type="transmembrane region" description="Helical" evidence="15">
    <location>
        <begin position="4256"/>
        <end position="4279"/>
    </location>
</feature>
<proteinExistence type="inferred from homology"/>
<dbReference type="InterPro" id="IPR003591">
    <property type="entry name" value="Leu-rich_rpt_typical-subtyp"/>
</dbReference>
<feature type="compositionally biased region" description="Low complexity" evidence="14">
    <location>
        <begin position="4519"/>
        <end position="4529"/>
    </location>
</feature>
<name>A0AAJ7UC60_PETMA</name>
<reference evidence="21" key="1">
    <citation type="submission" date="2025-08" db="UniProtKB">
        <authorList>
            <consortium name="RefSeq"/>
        </authorList>
    </citation>
    <scope>IDENTIFICATION</scope>
    <source>
        <tissue evidence="21">Sperm</tissue>
    </source>
</reference>
<evidence type="ECO:0000259" key="18">
    <source>
        <dbReference type="PROSITE" id="PS50095"/>
    </source>
</evidence>
<feature type="transmembrane region" description="Helical" evidence="15">
    <location>
        <begin position="4440"/>
        <end position="4468"/>
    </location>
</feature>
<feature type="transmembrane region" description="Helical" evidence="15">
    <location>
        <begin position="4199"/>
        <end position="4223"/>
    </location>
</feature>
<accession>A0AAJ7UC60</accession>
<evidence type="ECO:0000256" key="9">
    <source>
        <dbReference type="ARBA" id="ARBA00022989"/>
    </source>
</evidence>
<dbReference type="InterPro" id="IPR000601">
    <property type="entry name" value="PKD_dom"/>
</dbReference>
<keyword evidence="8" id="KW-0677">Repeat</keyword>
<evidence type="ECO:0000256" key="3">
    <source>
        <dbReference type="ARBA" id="ARBA00007200"/>
    </source>
</evidence>
<dbReference type="Pfam" id="PF00801">
    <property type="entry name" value="PKD"/>
    <property type="match status" value="11"/>
</dbReference>
<feature type="region of interest" description="Disordered" evidence="14">
    <location>
        <begin position="4760"/>
        <end position="4791"/>
    </location>
</feature>
<dbReference type="InterPro" id="IPR014010">
    <property type="entry name" value="REJ_dom"/>
</dbReference>
<dbReference type="InterPro" id="IPR016187">
    <property type="entry name" value="CTDL_fold"/>
</dbReference>
<evidence type="ECO:0000313" key="20">
    <source>
        <dbReference type="Proteomes" id="UP001318040"/>
    </source>
</evidence>
<sequence>MLLDEISSEVIGGCFMAERSVCASLCGLSPVDKGRVCPCVSLCFPRNLTDNKIFRLGVYVFRDMTSLLVLDLSDNQIGTLPNGVFDNLTSLAVLDVSGNPLDCGCELAWLPQWLAAPARAGSVALARPLRSLCALPDRLARTPVTAANFSSAVCAADYVACLRPASTLIFSAVDEDAHDELGCNVACARRRLAYFSSDPALNYLCLCGDAGGSPALDCAAVCSAGYPASRAVCGRVVVAPPAPVRFGATFLRLRPFSVFEAAEFRVAPWYDPGAGWRVRWDFGDGAAPLDVAGGDAARHKFALPGTYAVTASVSGGGGGPTATAGAAANVTVAMPVLLPPELRCPKAALTGGGGGVAAVSRSGTSVRARWSVREPDGTVRHDAPACPAGGRASNDPADAEGGRPCYLLVTAPASWHDARAHCRRSPGGDLAVVADDATQRLVTALSNSSSSVWLGLSDTESPGTLLWVDARTPERFEVWATGEPSMLRDPGPGGRCVRAIVSQHGRWGTENCTEVLPYVCRYEPGVLVEDVRFFLLGSPAFSAHLPVVNVTVTGDPAPSLASSVQVMVFPGLWFAHRGVVQSLEVAVLQRRSTVQLRLQVVRPHCGPGLSLSLPGCARSWSPFSTCVADAADACNATAGPCPPGLQWCRLSAACVPVGRPCGASVPAATSPPPPAPSAASSQRWTPPAYEVVREVVALLHAGEAAHANIVLGPAGLEVSPDLVLALQHDAGAPLLDCPASATPSPWRQPCLTLDRSAGWAPANLSAGVADDGAGAWLRRDDCACDLRALYTDGAGLPSLDAALASAAALPGARTYNASLGNPVGDGAGGGAGCTVEFRPPVSGLRLASPQAKASGAVYVNVSASSPFVFRVDAGSGAVLRWLLSGGDRARGACDGAAAFSAACPAELPAAPAAATAAAAAASSTASRACAGLGGEFAALRAPVREAGTYWLRANASNGLSEESAVVTVQAEQPVAGLTMLPAGSGGGAQRVLVDVTLVFSARVAEGTSVTYTWVLDGLTVFAYSSQQYNLVFHSPAVYRLKVTAENAVSREWVEAEIHADTMNPLAALAILDVPAVFPVNGSLQLAATVRVDANVAVLFRWCFGDGSANATWRASPPYEAWLPRPEPGVERVLLQHNVTHTYTEAGSVNLSVEAITDREHLQTVSTVDLRSPLTAVLLRLLPAGAAAAAGVPGGEPSLGVVPADVPVTVEAVAVPSGYRVVYAWDLGDGPPVQDGASRVTHAFAGDATYTVHVVADNGVSHAEASANVTALRRLSGVTVLAGAVDLGSLATVAATLATGSADRWDFDMGDGTVYVDLREPLVTHNYTAEGAHSVTANASNALGAVTGATTVWVYRLRPSDVLVPPGCVAAGADVSLSTSVSAFARNLSFCWDFGDGDVTEGVDIPAVEHAYAGAGNFSGSLVVRSLSGASNRQEFVVCVRGAISRVELAVTSGAVSRLGQPTEFSVAVEPPGEGCTYTFRFGDGAAPEVLLAPPFRHVYAGTGAFTAAVNVSNGVSAGGATAPVEVQEAVGMVRVTADGAAPLYVAVNRTYLFAALPSAGTAPRYSWDFGDGAVSHGGNGTAAHAFSTGGAYAVTATVFNDVSSAVGGLNLAALAPVSGLAIVGPDPATVETVTPAAFSAIVESGDDVAFAWASCRDCLPPAGAGSRFETAFPTAGAHAVTCVAENAVSREEVAVTVSAEERIANLTVTCDGLADGRYWETGRVLRCRALVGAGSGVGFAWSFRYLAMGRSVETNETAARSRLPQQQQQQQQQQSESLWRVTLAGEHTVAVSASNGLGSLTATLNFTALDRVADLSVAAAPNPAAVGAAVALAASVRRGTAVAYTWFVSAGAADETEETGSSPRLERSFAAAGPALVTVVAWNPLGRENATVRVDVLEPVRGLAMTTPDAAVPFYVEAGAPARLVGSVSSGSSVAWQWTVPTNPGKMSMDDGAELLYNFGAEGVYAVTVNASNAVSSEVLARDVTAQERVTGLLVVANATAAATRQTVVFTADLRTARRSAVVTLAFTAGGQATTVDGVAEVATLTPGEPYAYAFTEPGVYVGNVTARNNVSAQSFLVSVTVLDAVRGLVLVDCCPAALPSGAPASFSATVSAGAPVTFRWRFEMAGAEAEEAVGESAQYTPRIPGALTVLVNASNALSSAGAGAVVAVQERVSALSLWHNATPHALAGEPVGFAARRTSGSDLLYRWEFGDGTGTRGPQARVAHAYTEAGEYRAIVTASNNVSEGRAEIAVSVVELGCSPPTLAPVAPRPSVVAALQNYFEVTVDLRGCEELGYSAEYLWEVRRSADCARPNATASTVALDASVDARRPQLVLPGRSLAPGNYCLSFTARLSGTWLARSVSLAVSALASRPVAVIAGGTNRTWSRHDGWLLLDGSGSWDPDGAGGDGAGLVYSWDCAPKVPGTQGCFSSRSQGPLLNVSGAAMVPGASYVITLRVQAVPGKGEAGANQTVLVLEGPALSVAVRCVSCDALGRYSVSRSEQVTLSGRCLDCAPGAQLQYRWTVVDSDGAVLPLGSDRSSTGDALPDLVVRAGALADGLAYTFVLTVSAAPGGVGGASAAGNSSLVLEPNRPPAGGECRTTLMPAPAPDAALTVLETRLQYDCVDWRDPEDAGAPVLYTLVLAACSPSGGCQDTPLYRGVKARWSALLPLGGGAGAGTRHWLELWVEDQMGARALALNCSVEVALPTAPPDGLPSWLASRSRWELQAALQRGDPYEVTLYATALLSVVRQQVDGGGDAAAVATYAEVARNATLALAGLAVASMEDVFRLAASLAYTSSGARINATQASASSVCEECPERVLLQVEKMVAVVAAWVTQGKVTPTGPARSLLQVMGAIMATGRDTRARPPPGGPGLGRRAFSLAECLMGALMRTRVLHEEKLALRTERLAALGRRVTPLSLLCGAGPAPASQEEEEAEGDPDCAFQIPLAAAEIIDRRVAATAGGAGAELTQVMLVMPSSPFPEPDPLGSLAVSSRVASLELSRADDGSVVPVSDLPAGAAILVTLPGPALNLSESLVAATAGTAGDGTVSVPPGGAVNFSVNASNEDARAGLFVQVTYTPEDDAAASADAVRRVDVSLHGYAPALPGDEQPGTGGDAAATAVVIAKQIPLEEVERGNLSACTLALSPTSYDTTRPFMLLVRNRHAGSAVRVRVGAYLALCQWLAPGAPDGWAGDGTEPDGATGPGAAVCRSRHLTVFGAGMFVPPGAVSLLPPTLESLSLVAVLVCAALCGAYLVVALLARRMDLVDIRRVGVVPLCGPEGRYKYEVMVKTAWGSGSGTTAHVGISLYGREKSGARFLARDGAFRRNAADVFHIACHLRLGRLWKIRVWHDNTGLSPAWHVRHVMVRELETGKTYGFILDDWLSVENQRNDGLVERDVLAASPEDLRRFGRVFVGELQRGVSERHAWLSVLDRPARSRFTRAQRVSACALLLAAFLGVSAVWYGAVASNATGAVAGARVPVSESLSVGWSDVAVGMVTACLSFPVYVILSLVFRKSRTQISMQHVDSSELEVLEIDAYVDASEGGDSMLELPDMENYQDRKESVISAGPKSLPDLLATHAAHTGTAAAAAAAEGLTTAGPTARPSLRRAEASRSLRVDASLASSEEPLSLSGSERSANSSARDSRLTPADEELMQQILAESGRSQDRPSSDSGRFSPRADADLLSDILDPTALPGADRRPPSSRAGGAFYGSASCLPSARSRSGVVSCLSKPGSAASRKTGDSRSDTHAQHHLAAVAHSHLGERRRTGAVFLNHITPPCAVCPAFTGATCSLTALPRSLVWPTRRGGNLRVFARCPVLPAVCVRRGVRAPLPRWCATLAHGACVAGFAACIAATCLYGVSFSPSVALAWLLASVTALAASFLLLEPLKIVVEALARASLQRRVDPDEDDELVEEPLVRPAPDPMGKVRPPCGYGLLQAKEEARKLRHLKALVKSFVLHLLLLLLVLLFTYWDAPSDRHARLLAAGTRQAMLAARDGPLHLSALASSEQVWLWLGRVLLPHLYPNVSDAQRPTTLLGAPRLRQHRSATVPCVAWLAPDLPQEWGDCIGDEVAGAVTGSFGPGWTLPTPNSSLNWNYTCAGAPSAWHWGELGWYGGGGYVQDLAGNLMQSRSTVSMLQQQGWIDRMTRAVLVEFALRCRAVGLVAAVTVLFEFPVAGAGVAAVPSLSVRAARPLGLRHRDSALVLTLSVMLLALGSVRILLALWSLWRRFRRSAASTQPQPPSLFSAPASASPAPSHAGWALACWLSMALCVCAPAVTLYRLALGELLARAPAPEFQDVRSAVFVAEAATALAASLLFLSLVTVARQVRFVRAWALLGKTLERAWPRLWRALALFLTALLAFTQLGFLIFSQRVSCFRRFGLALGSLVSALRSGRRLLLAAPAPPSPPPSTPPPPPSRWSWCSAFSPPPPAQPWSSQPEAAWPWAAAAFLLLLALGAGAALARGFAAALVAAHRRERAEARRPAVAPQDYEMAEFLLKRVRLVLGLSKAKEFRHKVKFEGMESLPSRSSRDALSPPPRPPTSSSVSSSASSASSASSLLGTSASSTSRAGAEQPAGPASPAPPPREELERCYAAAGPAAERVLALFERVCELTDDVLRLELALEDVRLRLGAGPEPPPPPAAPPEPRGAAEGQATSGETREEAARETAPAAKPPPGAADGARRRSRRPELPRAPRSAADQDGAEAAPTVRAVSGYRAPPRPLFSKEVPALGQRHSQLPGAFAGGAGVTGGAVLPLVPFGGPRGWTGAEEAAGGGGGLAQPSAAAIATQSIKRSAW</sequence>
<keyword evidence="6 15" id="KW-0812">Transmembrane</keyword>
<keyword evidence="9 15" id="KW-1133">Transmembrane helix</keyword>
<dbReference type="GO" id="GO:0005886">
    <property type="term" value="C:plasma membrane"/>
    <property type="evidence" value="ECO:0007669"/>
    <property type="project" value="UniProtKB-SubCell"/>
</dbReference>
<dbReference type="InterPro" id="IPR001611">
    <property type="entry name" value="Leu-rich_rpt"/>
</dbReference>
<keyword evidence="5" id="KW-0433">Leucine-rich repeat</keyword>
<evidence type="ECO:0000256" key="6">
    <source>
        <dbReference type="ARBA" id="ARBA00022692"/>
    </source>
</evidence>
<feature type="transmembrane region" description="Helical" evidence="15">
    <location>
        <begin position="3236"/>
        <end position="3258"/>
    </location>
</feature>
<evidence type="ECO:0000256" key="8">
    <source>
        <dbReference type="ARBA" id="ARBA00022737"/>
    </source>
</evidence>
<dbReference type="InterPro" id="IPR022409">
    <property type="entry name" value="PKD/Chitinase_dom"/>
</dbReference>
<feature type="transmembrane region" description="Helical" evidence="15">
    <location>
        <begin position="4300"/>
        <end position="4324"/>
    </location>
</feature>
<feature type="domain" description="C-type lectin" evidence="16">
    <location>
        <begin position="401"/>
        <end position="521"/>
    </location>
</feature>
<dbReference type="Gene3D" id="3.10.100.10">
    <property type="entry name" value="Mannose-Binding Protein A, subunit A"/>
    <property type="match status" value="1"/>
</dbReference>
<feature type="region of interest" description="Disordered" evidence="14">
    <location>
        <begin position="3593"/>
        <end position="3646"/>
    </location>
</feature>
<feature type="domain" description="PKD" evidence="17">
    <location>
        <begin position="1216"/>
        <end position="1277"/>
    </location>
</feature>
<dbReference type="Pfam" id="PF08016">
    <property type="entry name" value="PKD_channel"/>
    <property type="match status" value="1"/>
</dbReference>
<evidence type="ECO:0000256" key="2">
    <source>
        <dbReference type="ARBA" id="ARBA00004651"/>
    </source>
</evidence>
<dbReference type="Pfam" id="PF01477">
    <property type="entry name" value="PLAT"/>
    <property type="match status" value="1"/>
</dbReference>
<feature type="domain" description="PKD" evidence="17">
    <location>
        <begin position="1298"/>
        <end position="1353"/>
    </location>
</feature>
<comment type="similarity">
    <text evidence="3">Belongs to the polycystin family.</text>
</comment>
<comment type="caution">
    <text evidence="13">Lacks conserved residue(s) required for the propagation of feature annotation.</text>
</comment>
<dbReference type="PROSITE" id="PS50095">
    <property type="entry name" value="PLAT"/>
    <property type="match status" value="1"/>
</dbReference>
<dbReference type="SMART" id="SM00089">
    <property type="entry name" value="PKD"/>
    <property type="match status" value="14"/>
</dbReference>
<feature type="transmembrane region" description="Helical" evidence="15">
    <location>
        <begin position="3948"/>
        <end position="3969"/>
    </location>
</feature>
<feature type="domain" description="PKD" evidence="17">
    <location>
        <begin position="1097"/>
        <end position="1154"/>
    </location>
</feature>
<feature type="domain" description="PKD" evidence="17">
    <location>
        <begin position="1388"/>
        <end position="1437"/>
    </location>
</feature>
<dbReference type="RefSeq" id="XP_032832098.1">
    <property type="nucleotide sequence ID" value="XM_032976207.1"/>
</dbReference>
<evidence type="ECO:0000256" key="13">
    <source>
        <dbReference type="PROSITE-ProRule" id="PRU00152"/>
    </source>
</evidence>
<dbReference type="CDD" id="cd00037">
    <property type="entry name" value="CLECT"/>
    <property type="match status" value="1"/>
</dbReference>
<dbReference type="InterPro" id="IPR013783">
    <property type="entry name" value="Ig-like_fold"/>
</dbReference>
<dbReference type="Pfam" id="PF20519">
    <property type="entry name" value="Polycystin_dom"/>
    <property type="match status" value="1"/>
</dbReference>
<dbReference type="PANTHER" id="PTHR46730:SF1">
    <property type="entry name" value="PLAT DOMAIN-CONTAINING PROTEIN"/>
    <property type="match status" value="1"/>
</dbReference>
<feature type="transmembrane region" description="Helical" evidence="15">
    <location>
        <begin position="3863"/>
        <end position="3882"/>
    </location>
</feature>
<evidence type="ECO:0000256" key="10">
    <source>
        <dbReference type="ARBA" id="ARBA00023069"/>
    </source>
</evidence>
<dbReference type="PROSITE" id="PS51450">
    <property type="entry name" value="LRR"/>
    <property type="match status" value="1"/>
</dbReference>
<dbReference type="GO" id="GO:0006816">
    <property type="term" value="P:calcium ion transport"/>
    <property type="evidence" value="ECO:0007669"/>
    <property type="project" value="TreeGrafter"/>
</dbReference>
<evidence type="ECO:0000256" key="14">
    <source>
        <dbReference type="SAM" id="MobiDB-lite"/>
    </source>
</evidence>
<comment type="subcellular location">
    <subcellularLocation>
        <location evidence="2">Cell membrane</location>
        <topology evidence="2">Multi-pass membrane protein</topology>
    </subcellularLocation>
    <subcellularLocation>
        <location evidence="1">Cell projection</location>
        <location evidence="1">Cilium</location>
    </subcellularLocation>
</comment>
<gene>
    <name evidence="21" type="primary">PKD1</name>
</gene>
<feature type="domain" description="REJ" evidence="19">
    <location>
        <begin position="2259"/>
        <end position="2960"/>
    </location>
</feature>
<feature type="compositionally biased region" description="Basic and acidic residues" evidence="14">
    <location>
        <begin position="3605"/>
        <end position="3614"/>
    </location>
</feature>
<dbReference type="PROSITE" id="PS51111">
    <property type="entry name" value="REJ"/>
    <property type="match status" value="1"/>
</dbReference>